<dbReference type="Proteomes" id="UP001596353">
    <property type="component" value="Unassembled WGS sequence"/>
</dbReference>
<sequence length="183" mass="19925">MFHARHDDPDAWGLRAIETLEIGDQVETLDHGAQPIRQILADRFRAAGDVAPIRFALAAIGNTAPLLVSPQHRILVSGWRAELYFGQDEVLVAAKHLVNGDTVRQVSGGVVTYVHLVFDRHQIIFGQGIPSESCLPAYALDAAGTAAQAELLALFPDRLADMTDDGRAVRRVLRRAEAQMIAA</sequence>
<evidence type="ECO:0000313" key="3">
    <source>
        <dbReference type="Proteomes" id="UP001596353"/>
    </source>
</evidence>
<dbReference type="InterPro" id="IPR036844">
    <property type="entry name" value="Hint_dom_sf"/>
</dbReference>
<reference evidence="3" key="1">
    <citation type="journal article" date="2019" name="Int. J. Syst. Evol. Microbiol.">
        <title>The Global Catalogue of Microorganisms (GCM) 10K type strain sequencing project: providing services to taxonomists for standard genome sequencing and annotation.</title>
        <authorList>
            <consortium name="The Broad Institute Genomics Platform"/>
            <consortium name="The Broad Institute Genome Sequencing Center for Infectious Disease"/>
            <person name="Wu L."/>
            <person name="Ma J."/>
        </authorList>
    </citation>
    <scope>NUCLEOTIDE SEQUENCE [LARGE SCALE GENOMIC DNA]</scope>
    <source>
        <strain evidence="3">CCUG 66188</strain>
    </source>
</reference>
<evidence type="ECO:0000259" key="1">
    <source>
        <dbReference type="Pfam" id="PF13403"/>
    </source>
</evidence>
<accession>A0ABW2B0S8</accession>
<name>A0ABW2B0S8_9RHOB</name>
<comment type="caution">
    <text evidence="2">The sequence shown here is derived from an EMBL/GenBank/DDBJ whole genome shotgun (WGS) entry which is preliminary data.</text>
</comment>
<proteinExistence type="predicted"/>
<organism evidence="2 3">
    <name type="scientific">Sulfitobacter porphyrae</name>
    <dbReference type="NCBI Taxonomy" id="1246864"/>
    <lineage>
        <taxon>Bacteria</taxon>
        <taxon>Pseudomonadati</taxon>
        <taxon>Pseudomonadota</taxon>
        <taxon>Alphaproteobacteria</taxon>
        <taxon>Rhodobacterales</taxon>
        <taxon>Roseobacteraceae</taxon>
        <taxon>Sulfitobacter</taxon>
    </lineage>
</organism>
<protein>
    <submittedName>
        <fullName evidence="2">Hint domain-containing protein</fullName>
    </submittedName>
</protein>
<keyword evidence="3" id="KW-1185">Reference proteome</keyword>
<evidence type="ECO:0000313" key="2">
    <source>
        <dbReference type="EMBL" id="MFC6758483.1"/>
    </source>
</evidence>
<dbReference type="InterPro" id="IPR028992">
    <property type="entry name" value="Hedgehog/Intein_dom"/>
</dbReference>
<dbReference type="Pfam" id="PF13403">
    <property type="entry name" value="Hint_2"/>
    <property type="match status" value="1"/>
</dbReference>
<dbReference type="SUPFAM" id="SSF51294">
    <property type="entry name" value="Hedgehog/intein (Hint) domain"/>
    <property type="match status" value="1"/>
</dbReference>
<gene>
    <name evidence="2" type="ORF">ACFQFQ_01545</name>
</gene>
<feature type="domain" description="Hedgehog/Intein (Hint)" evidence="1">
    <location>
        <begin position="13"/>
        <end position="136"/>
    </location>
</feature>
<dbReference type="EMBL" id="JBHSWG010000001">
    <property type="protein sequence ID" value="MFC6758483.1"/>
    <property type="molecule type" value="Genomic_DNA"/>
</dbReference>